<dbReference type="EMBL" id="JAUFPX010000015">
    <property type="protein sequence ID" value="MDN3592086.1"/>
    <property type="molecule type" value="Genomic_DNA"/>
</dbReference>
<comment type="caution">
    <text evidence="1">The sequence shown here is derived from an EMBL/GenBank/DDBJ whole genome shotgun (WGS) entry which is preliminary data.</text>
</comment>
<accession>A0ABT8BL84</accession>
<reference evidence="2" key="1">
    <citation type="journal article" date="2019" name="Int. J. Syst. Evol. Microbiol.">
        <title>The Global Catalogue of Microorganisms (GCM) 10K type strain sequencing project: providing services to taxonomists for standard genome sequencing and annotation.</title>
        <authorList>
            <consortium name="The Broad Institute Genomics Platform"/>
            <consortium name="The Broad Institute Genome Sequencing Center for Infectious Disease"/>
            <person name="Wu L."/>
            <person name="Ma J."/>
        </authorList>
    </citation>
    <scope>NUCLEOTIDE SEQUENCE [LARGE SCALE GENOMIC DNA]</scope>
    <source>
        <strain evidence="2">CECT 7069</strain>
    </source>
</reference>
<organism evidence="1 2">
    <name type="scientific">Methylobacterium adhaesivum</name>
    <dbReference type="NCBI Taxonomy" id="333297"/>
    <lineage>
        <taxon>Bacteria</taxon>
        <taxon>Pseudomonadati</taxon>
        <taxon>Pseudomonadota</taxon>
        <taxon>Alphaproteobacteria</taxon>
        <taxon>Hyphomicrobiales</taxon>
        <taxon>Methylobacteriaceae</taxon>
        <taxon>Methylobacterium</taxon>
    </lineage>
</organism>
<gene>
    <name evidence="1" type="ORF">QWZ12_15925</name>
</gene>
<evidence type="ECO:0000313" key="2">
    <source>
        <dbReference type="Proteomes" id="UP001224644"/>
    </source>
</evidence>
<name>A0ABT8BL84_9HYPH</name>
<protein>
    <submittedName>
        <fullName evidence="1">Uncharacterized protein</fullName>
    </submittedName>
</protein>
<keyword evidence="2" id="KW-1185">Reference proteome</keyword>
<dbReference type="RefSeq" id="WP_238226168.1">
    <property type="nucleotide sequence ID" value="NZ_BPQD01000016.1"/>
</dbReference>
<evidence type="ECO:0000313" key="1">
    <source>
        <dbReference type="EMBL" id="MDN3592086.1"/>
    </source>
</evidence>
<proteinExistence type="predicted"/>
<sequence>MTENDNLSGDEIALIRAALGLDTKTTAHRNRTAWNSGRPTFPVAMRLARLGLLVEDHAANYGRMVVFRVTEAGMNAVGIVRPKKALLALVPRVCAPLPLAA</sequence>
<dbReference type="Proteomes" id="UP001224644">
    <property type="component" value="Unassembled WGS sequence"/>
</dbReference>